<dbReference type="Proteomes" id="UP000184510">
    <property type="component" value="Unassembled WGS sequence"/>
</dbReference>
<proteinExistence type="predicted"/>
<feature type="chain" id="PRO_5009919203" description="Lipoprotein" evidence="1">
    <location>
        <begin position="20"/>
        <end position="262"/>
    </location>
</feature>
<dbReference type="STRING" id="1123071.SAMN02745181_2365"/>
<protein>
    <recommendedName>
        <fullName evidence="4">Lipoprotein</fullName>
    </recommendedName>
</protein>
<dbReference type="PROSITE" id="PS51257">
    <property type="entry name" value="PROKAR_LIPOPROTEIN"/>
    <property type="match status" value="1"/>
</dbReference>
<dbReference type="AlphaFoldDB" id="A0A1M6LDC5"/>
<reference evidence="2 3" key="1">
    <citation type="submission" date="2016-11" db="EMBL/GenBank/DDBJ databases">
        <authorList>
            <person name="Jaros S."/>
            <person name="Januszkiewicz K."/>
            <person name="Wedrychowicz H."/>
        </authorList>
    </citation>
    <scope>NUCLEOTIDE SEQUENCE [LARGE SCALE GENOMIC DNA]</scope>
    <source>
        <strain evidence="2 3">DSM 18772</strain>
    </source>
</reference>
<evidence type="ECO:0000313" key="3">
    <source>
        <dbReference type="Proteomes" id="UP000184510"/>
    </source>
</evidence>
<organism evidence="2 3">
    <name type="scientific">Rubritalea squalenifaciens DSM 18772</name>
    <dbReference type="NCBI Taxonomy" id="1123071"/>
    <lineage>
        <taxon>Bacteria</taxon>
        <taxon>Pseudomonadati</taxon>
        <taxon>Verrucomicrobiota</taxon>
        <taxon>Verrucomicrobiia</taxon>
        <taxon>Verrucomicrobiales</taxon>
        <taxon>Rubritaleaceae</taxon>
        <taxon>Rubritalea</taxon>
    </lineage>
</organism>
<keyword evidence="3" id="KW-1185">Reference proteome</keyword>
<gene>
    <name evidence="2" type="ORF">SAMN02745181_2365</name>
</gene>
<dbReference type="SUPFAM" id="SSF50494">
    <property type="entry name" value="Trypsin-like serine proteases"/>
    <property type="match status" value="1"/>
</dbReference>
<keyword evidence="1" id="KW-0732">Signal</keyword>
<dbReference type="EMBL" id="FQYR01000004">
    <property type="protein sequence ID" value="SHJ69162.1"/>
    <property type="molecule type" value="Genomic_DNA"/>
</dbReference>
<accession>A0A1M6LDC5</accession>
<name>A0A1M6LDC5_9BACT</name>
<sequence>MWKYAFTAALMMLAVSCSSTLTPDQSALSNVDKHARVRDMPVAWDSPNIYEKYDPKGKSALKKSWTRKFDASGISFNDKRTCTLVTRQHVVMARHYKRSVGEPVVFHDRRGRWCQRTIAKSLDVNGDVAIGLLNEPVPASYKVYPLLVAEPKLEESLLGELVIVTDQNRRLFVHEVASVRGTNIRFIFDEKKQIGFGKRLVSGDSGNPSFVMIGGEPVLIETHTTGGWGAGPFYGNALLQQKLEEAIRALGAGGSLRTVRWQ</sequence>
<dbReference type="InterPro" id="IPR009003">
    <property type="entry name" value="Peptidase_S1_PA"/>
</dbReference>
<dbReference type="InParanoid" id="A0A1M6LDC5"/>
<evidence type="ECO:0000256" key="1">
    <source>
        <dbReference type="SAM" id="SignalP"/>
    </source>
</evidence>
<evidence type="ECO:0008006" key="4">
    <source>
        <dbReference type="Google" id="ProtNLM"/>
    </source>
</evidence>
<evidence type="ECO:0000313" key="2">
    <source>
        <dbReference type="EMBL" id="SHJ69162.1"/>
    </source>
</evidence>
<feature type="signal peptide" evidence="1">
    <location>
        <begin position="1"/>
        <end position="19"/>
    </location>
</feature>